<evidence type="ECO:0000313" key="2">
    <source>
        <dbReference type="Proteomes" id="UP000037069"/>
    </source>
</evidence>
<dbReference type="PANTHER" id="PTHR21398">
    <property type="entry name" value="AGAP007094-PA"/>
    <property type="match status" value="1"/>
</dbReference>
<keyword evidence="2" id="KW-1185">Reference proteome</keyword>
<dbReference type="OMA" id="DREYHTS"/>
<dbReference type="STRING" id="7375.A0A0L0CIK8"/>
<sequence>MNFQSESLKIIVAFIFITTTTDATRLVNVRKTHKLQSRSLLFPPTAPTRVQFIGGIGIPVEDLNFESVTSGYVLKAEYFLPETADEFRQKLKPQTIHRRRKSINETYMYDENFENDSLVNEVNSIYNNEIWNVSHSIKHDGLKNHLHQPKDDNIKSQQKHGALYRWIVYKAMETILNKSALNGHACMLRSICEHAAIPLNYEGGLLAEILHIILTPSTSRDDPSKPNHKDYLRAEVLGRSGEDCERVYNQCTKSPMEIISAVFET</sequence>
<accession>A0A0L0CIK8</accession>
<evidence type="ECO:0000313" key="1">
    <source>
        <dbReference type="EMBL" id="KNC32042.1"/>
    </source>
</evidence>
<dbReference type="AlphaFoldDB" id="A0A0L0CIK8"/>
<dbReference type="Pfam" id="PF07841">
    <property type="entry name" value="DM4_12"/>
    <property type="match status" value="1"/>
</dbReference>
<name>A0A0L0CIK8_LUCCU</name>
<dbReference type="Proteomes" id="UP000037069">
    <property type="component" value="Unassembled WGS sequence"/>
</dbReference>
<reference evidence="1 2" key="1">
    <citation type="journal article" date="2015" name="Nat. Commun.">
        <title>Lucilia cuprina genome unlocks parasitic fly biology to underpin future interventions.</title>
        <authorList>
            <person name="Anstead C.A."/>
            <person name="Korhonen P.K."/>
            <person name="Young N.D."/>
            <person name="Hall R.S."/>
            <person name="Jex A.R."/>
            <person name="Murali S.C."/>
            <person name="Hughes D.S."/>
            <person name="Lee S.F."/>
            <person name="Perry T."/>
            <person name="Stroehlein A.J."/>
            <person name="Ansell B.R."/>
            <person name="Breugelmans B."/>
            <person name="Hofmann A."/>
            <person name="Qu J."/>
            <person name="Dugan S."/>
            <person name="Lee S.L."/>
            <person name="Chao H."/>
            <person name="Dinh H."/>
            <person name="Han Y."/>
            <person name="Doddapaneni H.V."/>
            <person name="Worley K.C."/>
            <person name="Muzny D.M."/>
            <person name="Ioannidis P."/>
            <person name="Waterhouse R.M."/>
            <person name="Zdobnov E.M."/>
            <person name="James P.J."/>
            <person name="Bagnall N.H."/>
            <person name="Kotze A.C."/>
            <person name="Gibbs R.A."/>
            <person name="Richards S."/>
            <person name="Batterham P."/>
            <person name="Gasser R.B."/>
        </authorList>
    </citation>
    <scope>NUCLEOTIDE SEQUENCE [LARGE SCALE GENOMIC DNA]</scope>
    <source>
        <strain evidence="1 2">LS</strain>
        <tissue evidence="1">Full body</tissue>
    </source>
</reference>
<proteinExistence type="predicted"/>
<protein>
    <submittedName>
        <fullName evidence="1">Uncharacterized protein</fullName>
    </submittedName>
</protein>
<dbReference type="InterPro" id="IPR006631">
    <property type="entry name" value="DM4_12"/>
</dbReference>
<organism evidence="1 2">
    <name type="scientific">Lucilia cuprina</name>
    <name type="common">Green bottle fly</name>
    <name type="synonym">Australian sheep blowfly</name>
    <dbReference type="NCBI Taxonomy" id="7375"/>
    <lineage>
        <taxon>Eukaryota</taxon>
        <taxon>Metazoa</taxon>
        <taxon>Ecdysozoa</taxon>
        <taxon>Arthropoda</taxon>
        <taxon>Hexapoda</taxon>
        <taxon>Insecta</taxon>
        <taxon>Pterygota</taxon>
        <taxon>Neoptera</taxon>
        <taxon>Endopterygota</taxon>
        <taxon>Diptera</taxon>
        <taxon>Brachycera</taxon>
        <taxon>Muscomorpha</taxon>
        <taxon>Oestroidea</taxon>
        <taxon>Calliphoridae</taxon>
        <taxon>Luciliinae</taxon>
        <taxon>Lucilia</taxon>
    </lineage>
</organism>
<dbReference type="SMART" id="SM00718">
    <property type="entry name" value="DM4_12"/>
    <property type="match status" value="1"/>
</dbReference>
<dbReference type="PANTHER" id="PTHR21398:SF21">
    <property type="entry name" value="AGAP004005-PA"/>
    <property type="match status" value="1"/>
</dbReference>
<comment type="caution">
    <text evidence="1">The sequence shown here is derived from an EMBL/GenBank/DDBJ whole genome shotgun (WGS) entry which is preliminary data.</text>
</comment>
<dbReference type="OrthoDB" id="8186940at2759"/>
<gene>
    <name evidence="1" type="ORF">FF38_14542</name>
</gene>
<dbReference type="EMBL" id="JRES01000346">
    <property type="protein sequence ID" value="KNC32042.1"/>
    <property type="molecule type" value="Genomic_DNA"/>
</dbReference>